<dbReference type="NCBIfam" id="TIGR00426">
    <property type="entry name" value="competence protein ComEA helix-hairpin-helix repeat region"/>
    <property type="match status" value="1"/>
</dbReference>
<feature type="region of interest" description="Disordered" evidence="1">
    <location>
        <begin position="79"/>
        <end position="135"/>
    </location>
</feature>
<dbReference type="InterPro" id="IPR051675">
    <property type="entry name" value="Endo/Exo/Phosphatase_dom_1"/>
</dbReference>
<dbReference type="PANTHER" id="PTHR21180:SF32">
    <property type="entry name" value="ENDONUCLEASE_EXONUCLEASE_PHOSPHATASE FAMILY DOMAIN-CONTAINING PROTEIN 1"/>
    <property type="match status" value="1"/>
</dbReference>
<feature type="domain" description="Helix-hairpin-helix DNA-binding motif class 1" evidence="3">
    <location>
        <begin position="143"/>
        <end position="162"/>
    </location>
</feature>
<dbReference type="PANTHER" id="PTHR21180">
    <property type="entry name" value="ENDONUCLEASE/EXONUCLEASE/PHOSPHATASE FAMILY DOMAIN-CONTAINING PROTEIN 1"/>
    <property type="match status" value="1"/>
</dbReference>
<feature type="compositionally biased region" description="Polar residues" evidence="1">
    <location>
        <begin position="81"/>
        <end position="90"/>
    </location>
</feature>
<protein>
    <submittedName>
        <fullName evidence="4">Putative competence protein ComEA helix-hairpin-helix repeat protein</fullName>
    </submittedName>
</protein>
<evidence type="ECO:0000313" key="5">
    <source>
        <dbReference type="Proteomes" id="UP000029096"/>
    </source>
</evidence>
<dbReference type="EMBL" id="JGYP01000001">
    <property type="protein sequence ID" value="KFI46585.1"/>
    <property type="molecule type" value="Genomic_DNA"/>
</dbReference>
<organism evidence="4 5">
    <name type="scientific">Bifidobacterium bohemicum DSM 22767</name>
    <dbReference type="NCBI Taxonomy" id="1437606"/>
    <lineage>
        <taxon>Bacteria</taxon>
        <taxon>Bacillati</taxon>
        <taxon>Actinomycetota</taxon>
        <taxon>Actinomycetes</taxon>
        <taxon>Bifidobacteriales</taxon>
        <taxon>Bifidobacteriaceae</taxon>
        <taxon>Bifidobacterium</taxon>
    </lineage>
</organism>
<dbReference type="Pfam" id="PF12836">
    <property type="entry name" value="HHH_3"/>
    <property type="match status" value="1"/>
</dbReference>
<feature type="compositionally biased region" description="Polar residues" evidence="1">
    <location>
        <begin position="119"/>
        <end position="131"/>
    </location>
</feature>
<dbReference type="InterPro" id="IPR003583">
    <property type="entry name" value="Hlx-hairpin-Hlx_DNA-bd_motif"/>
</dbReference>
<feature type="region of interest" description="Disordered" evidence="1">
    <location>
        <begin position="1"/>
        <end position="21"/>
    </location>
</feature>
<dbReference type="eggNOG" id="COG1555">
    <property type="taxonomic scope" value="Bacteria"/>
</dbReference>
<dbReference type="Gene3D" id="1.10.150.320">
    <property type="entry name" value="Photosystem II 12 kDa extrinsic protein"/>
    <property type="match status" value="1"/>
</dbReference>
<dbReference type="SMART" id="SM00278">
    <property type="entry name" value="HhH1"/>
    <property type="match status" value="2"/>
</dbReference>
<evidence type="ECO:0000256" key="2">
    <source>
        <dbReference type="SAM" id="Phobius"/>
    </source>
</evidence>
<dbReference type="InterPro" id="IPR004509">
    <property type="entry name" value="Competence_ComEA_HhH"/>
</dbReference>
<accession>A0A086ZJ85</accession>
<dbReference type="Proteomes" id="UP000029096">
    <property type="component" value="Unassembled WGS sequence"/>
</dbReference>
<dbReference type="AlphaFoldDB" id="A0A086ZJ85"/>
<keyword evidence="2" id="KW-0472">Membrane</keyword>
<dbReference type="GO" id="GO:0003677">
    <property type="term" value="F:DNA binding"/>
    <property type="evidence" value="ECO:0007669"/>
    <property type="project" value="InterPro"/>
</dbReference>
<evidence type="ECO:0000256" key="1">
    <source>
        <dbReference type="SAM" id="MobiDB-lite"/>
    </source>
</evidence>
<comment type="caution">
    <text evidence="4">The sequence shown here is derived from an EMBL/GenBank/DDBJ whole genome shotgun (WGS) entry which is preliminary data.</text>
</comment>
<name>A0A086ZJ85_9BIFI</name>
<keyword evidence="5" id="KW-1185">Reference proteome</keyword>
<dbReference type="GO" id="GO:0006281">
    <property type="term" value="P:DNA repair"/>
    <property type="evidence" value="ECO:0007669"/>
    <property type="project" value="InterPro"/>
</dbReference>
<evidence type="ECO:0000313" key="4">
    <source>
        <dbReference type="EMBL" id="KFI46585.1"/>
    </source>
</evidence>
<dbReference type="SUPFAM" id="SSF47781">
    <property type="entry name" value="RuvA domain 2-like"/>
    <property type="match status" value="1"/>
</dbReference>
<proteinExistence type="predicted"/>
<feature type="transmembrane region" description="Helical" evidence="2">
    <location>
        <begin position="41"/>
        <end position="62"/>
    </location>
</feature>
<dbReference type="InterPro" id="IPR010994">
    <property type="entry name" value="RuvA_2-like"/>
</dbReference>
<keyword evidence="2" id="KW-1133">Transmembrane helix</keyword>
<gene>
    <name evidence="4" type="ORF">BBOH_0054</name>
</gene>
<reference evidence="4 5" key="1">
    <citation type="submission" date="2014-03" db="EMBL/GenBank/DDBJ databases">
        <title>Genomics of Bifidobacteria.</title>
        <authorList>
            <person name="Ventura M."/>
            <person name="Milani C."/>
            <person name="Lugli G.A."/>
        </authorList>
    </citation>
    <scope>NUCLEOTIDE SEQUENCE [LARGE SCALE GENOMIC DNA]</scope>
    <source>
        <strain evidence="4 5">DSM 22767</strain>
    </source>
</reference>
<sequence length="195" mass="20902">MPQPATFQRPVRSSGVDAPSNGEMAAFNRVQRSPRLSIKPLHAVIVILVLVAALCASLTLLVQQSINFSSQQAVLRAAHPATSNARTNPPGNRPKSHDDPGQTTTQNTSRSDKEHAAESSRSASGPQTNGDDNLIDLNTADAQDLQRIKGVGPVTAKRIIEYRTSVGRFTSVDDLLNVKGIGQKTLGKMRSQVKT</sequence>
<keyword evidence="2" id="KW-0812">Transmembrane</keyword>
<dbReference type="STRING" id="1437606.BBOH_0054"/>
<feature type="domain" description="Helix-hairpin-helix DNA-binding motif class 1" evidence="3">
    <location>
        <begin position="173"/>
        <end position="192"/>
    </location>
</feature>
<evidence type="ECO:0000259" key="3">
    <source>
        <dbReference type="SMART" id="SM00278"/>
    </source>
</evidence>